<keyword evidence="1" id="KW-1133">Transmembrane helix</keyword>
<reference evidence="2 3" key="1">
    <citation type="submission" date="2023-09" db="EMBL/GenBank/DDBJ databases">
        <title>Microbial mechanism of fulvic acid promoting antimony reduction mineralization in rice fields.</title>
        <authorList>
            <person name="Chen G."/>
            <person name="Lan J."/>
        </authorList>
    </citation>
    <scope>NUCLEOTIDE SEQUENCE [LARGE SCALE GENOMIC DNA]</scope>
    <source>
        <strain evidence="2 3">PS1</strain>
    </source>
</reference>
<evidence type="ECO:0000313" key="2">
    <source>
        <dbReference type="EMBL" id="WNF23263.1"/>
    </source>
</evidence>
<organism evidence="2 3">
    <name type="scientific">Mesobacillus jeotgali</name>
    <dbReference type="NCBI Taxonomy" id="129985"/>
    <lineage>
        <taxon>Bacteria</taxon>
        <taxon>Bacillati</taxon>
        <taxon>Bacillota</taxon>
        <taxon>Bacilli</taxon>
        <taxon>Bacillales</taxon>
        <taxon>Bacillaceae</taxon>
        <taxon>Mesobacillus</taxon>
    </lineage>
</organism>
<name>A0ABY9VH94_9BACI</name>
<protein>
    <submittedName>
        <fullName evidence="2">Uncharacterized protein</fullName>
    </submittedName>
</protein>
<sequence>MFLGSLAVYLGEKEFISFFGLDPIYLALIVSGISFYVFSRLFTEQYEHRDL</sequence>
<dbReference type="RefSeq" id="WP_311073479.1">
    <property type="nucleotide sequence ID" value="NZ_CP134494.1"/>
</dbReference>
<keyword evidence="3" id="KW-1185">Reference proteome</keyword>
<accession>A0ABY9VH94</accession>
<feature type="transmembrane region" description="Helical" evidence="1">
    <location>
        <begin position="15"/>
        <end position="38"/>
    </location>
</feature>
<keyword evidence="1" id="KW-0812">Transmembrane</keyword>
<gene>
    <name evidence="2" type="ORF">RH061_01765</name>
</gene>
<evidence type="ECO:0000313" key="3">
    <source>
        <dbReference type="Proteomes" id="UP001303324"/>
    </source>
</evidence>
<dbReference type="EMBL" id="CP134494">
    <property type="protein sequence ID" value="WNF23263.1"/>
    <property type="molecule type" value="Genomic_DNA"/>
</dbReference>
<proteinExistence type="predicted"/>
<dbReference type="Proteomes" id="UP001303324">
    <property type="component" value="Chromosome"/>
</dbReference>
<keyword evidence="1" id="KW-0472">Membrane</keyword>
<evidence type="ECO:0000256" key="1">
    <source>
        <dbReference type="SAM" id="Phobius"/>
    </source>
</evidence>